<feature type="domain" description="VOC" evidence="1">
    <location>
        <begin position="2"/>
        <end position="134"/>
    </location>
</feature>
<dbReference type="EMBL" id="CP030139">
    <property type="protein sequence ID" value="AZB72735.1"/>
    <property type="molecule type" value="Genomic_DNA"/>
</dbReference>
<dbReference type="SUPFAM" id="SSF54593">
    <property type="entry name" value="Glyoxalase/Bleomycin resistance protein/Dihydroxybiphenyl dioxygenase"/>
    <property type="match status" value="1"/>
</dbReference>
<dbReference type="Proteomes" id="UP000267249">
    <property type="component" value="Chromosome"/>
</dbReference>
<dbReference type="RefSeq" id="WP_208672935.1">
    <property type="nucleotide sequence ID" value="NZ_CP030139.2"/>
</dbReference>
<dbReference type="AlphaFoldDB" id="A0AAN1QNT7"/>
<sequence length="142" mass="15456">MRLASIVIYVSDVPKAMQFYTKAFGFEVNFLDPDVQFPGRISGRQYQFGELKIPGGTVQFGTPALGALLMPGFPEASVSTSVELALYTDDVASVFYQAIQIGGEALRYPEVMPWGQTVAYLRSPEGTYIAICTSPVINNAES</sequence>
<name>A0AAN1QNT7_SYNEL</name>
<dbReference type="Gene3D" id="3.10.180.10">
    <property type="entry name" value="2,3-Dihydroxybiphenyl 1,2-Dioxygenase, domain 1"/>
    <property type="match status" value="1"/>
</dbReference>
<reference evidence="2 3" key="1">
    <citation type="journal article" date="2018" name="Sci. Rep.">
        <title>Genome Features and Biochemical Characteristics of a Robust, Fast Growing and Naturally Transformable Cyanobacterium Synechococcus elongatus PCC 11801 Isolated from India.</title>
        <authorList>
            <person name="Jaiswal D."/>
            <person name="Sengupta A."/>
            <person name="Sohoni S."/>
            <person name="Sengupta S."/>
            <person name="Phadnavis A.G."/>
            <person name="Pakrasi H.B."/>
            <person name="Wangikar P.P."/>
        </authorList>
    </citation>
    <scope>NUCLEOTIDE SEQUENCE [LARGE SCALE GENOMIC DNA]</scope>
    <source>
        <strain evidence="2 3">PCC 11801</strain>
    </source>
</reference>
<evidence type="ECO:0000259" key="1">
    <source>
        <dbReference type="PROSITE" id="PS51819"/>
    </source>
</evidence>
<evidence type="ECO:0000313" key="2">
    <source>
        <dbReference type="EMBL" id="AZB72735.1"/>
    </source>
</evidence>
<dbReference type="InterPro" id="IPR029068">
    <property type="entry name" value="Glyas_Bleomycin-R_OHBP_Dase"/>
</dbReference>
<proteinExistence type="predicted"/>
<protein>
    <submittedName>
        <fullName evidence="2">VOC family protein</fullName>
    </submittedName>
</protein>
<dbReference type="Pfam" id="PF00903">
    <property type="entry name" value="Glyoxalase"/>
    <property type="match status" value="1"/>
</dbReference>
<dbReference type="InterPro" id="IPR004360">
    <property type="entry name" value="Glyas_Fos-R_dOase_dom"/>
</dbReference>
<organism evidence="2 3">
    <name type="scientific">Synechococcus elongatus PCC 11801</name>
    <dbReference type="NCBI Taxonomy" id="2219813"/>
    <lineage>
        <taxon>Bacteria</taxon>
        <taxon>Bacillati</taxon>
        <taxon>Cyanobacteriota</taxon>
        <taxon>Cyanophyceae</taxon>
        <taxon>Synechococcales</taxon>
        <taxon>Synechococcaceae</taxon>
        <taxon>Synechococcus</taxon>
    </lineage>
</organism>
<gene>
    <name evidence="2" type="ORF">DOP62_08445</name>
</gene>
<evidence type="ECO:0000313" key="3">
    <source>
        <dbReference type="Proteomes" id="UP000267249"/>
    </source>
</evidence>
<accession>A0AAN1QNT7</accession>
<dbReference type="PROSITE" id="PS51819">
    <property type="entry name" value="VOC"/>
    <property type="match status" value="1"/>
</dbReference>
<dbReference type="InterPro" id="IPR037523">
    <property type="entry name" value="VOC_core"/>
</dbReference>